<dbReference type="KEGG" id="kaf:KAFR_0A06170"/>
<dbReference type="STRING" id="1071382.H2ANV2"/>
<name>H2ANV2_KAZAF</name>
<gene>
    <name evidence="2" type="primary">KAFR0A06170</name>
    <name evidence="2" type="ORF">KAFR_0A06170</name>
</gene>
<keyword evidence="3" id="KW-1185">Reference proteome</keyword>
<dbReference type="HOGENOM" id="CLU_026126_7_2_1"/>
<sequence length="111" mass="12716">MSTVADYELKAKELISSNKFFQLIANWCPDCQYTNSILTKFDVLQRFKTLDIGDLPKDEQETWRVAFKNVTGSRNLPTIFIDGRIWATETEIHNCEDGNVLPAKFKEAGLL</sequence>
<dbReference type="InParanoid" id="H2ANV2"/>
<dbReference type="Gene3D" id="3.40.30.10">
    <property type="entry name" value="Glutaredoxin"/>
    <property type="match status" value="1"/>
</dbReference>
<feature type="domain" description="Glutaredoxin" evidence="1">
    <location>
        <begin position="26"/>
        <end position="85"/>
    </location>
</feature>
<dbReference type="EMBL" id="HE650821">
    <property type="protein sequence ID" value="CCF56052.1"/>
    <property type="molecule type" value="Genomic_DNA"/>
</dbReference>
<dbReference type="RefSeq" id="XP_003955187.1">
    <property type="nucleotide sequence ID" value="XM_003955138.1"/>
</dbReference>
<dbReference type="PROSITE" id="PS51354">
    <property type="entry name" value="GLUTAREDOXIN_2"/>
    <property type="match status" value="1"/>
</dbReference>
<dbReference type="FunCoup" id="H2ANV2">
    <property type="interactions" value="49"/>
</dbReference>
<dbReference type="Pfam" id="PF00462">
    <property type="entry name" value="Glutaredoxin"/>
    <property type="match status" value="1"/>
</dbReference>
<dbReference type="InterPro" id="IPR002109">
    <property type="entry name" value="Glutaredoxin"/>
</dbReference>
<organism evidence="2 3">
    <name type="scientific">Kazachstania africana (strain ATCC 22294 / BCRC 22015 / CBS 2517 / CECT 1963 / NBRC 1671 / NRRL Y-8276)</name>
    <name type="common">Yeast</name>
    <name type="synonym">Kluyveromyces africanus</name>
    <dbReference type="NCBI Taxonomy" id="1071382"/>
    <lineage>
        <taxon>Eukaryota</taxon>
        <taxon>Fungi</taxon>
        <taxon>Dikarya</taxon>
        <taxon>Ascomycota</taxon>
        <taxon>Saccharomycotina</taxon>
        <taxon>Saccharomycetes</taxon>
        <taxon>Saccharomycetales</taxon>
        <taxon>Saccharomycetaceae</taxon>
        <taxon>Kazachstania</taxon>
    </lineage>
</organism>
<evidence type="ECO:0000259" key="1">
    <source>
        <dbReference type="Pfam" id="PF00462"/>
    </source>
</evidence>
<dbReference type="InterPro" id="IPR036249">
    <property type="entry name" value="Thioredoxin-like_sf"/>
</dbReference>
<dbReference type="GO" id="GO:0004362">
    <property type="term" value="F:glutathione-disulfide reductase (NADPH) activity"/>
    <property type="evidence" value="ECO:0007669"/>
    <property type="project" value="EnsemblFungi"/>
</dbReference>
<dbReference type="AlphaFoldDB" id="H2ANV2"/>
<dbReference type="SUPFAM" id="SSF52833">
    <property type="entry name" value="Thioredoxin-like"/>
    <property type="match status" value="1"/>
</dbReference>
<dbReference type="OrthoDB" id="418495at2759"/>
<evidence type="ECO:0000313" key="2">
    <source>
        <dbReference type="EMBL" id="CCF56052.1"/>
    </source>
</evidence>
<evidence type="ECO:0000313" key="3">
    <source>
        <dbReference type="Proteomes" id="UP000005220"/>
    </source>
</evidence>
<proteinExistence type="predicted"/>
<dbReference type="eggNOG" id="KOG1752">
    <property type="taxonomic scope" value="Eukaryota"/>
</dbReference>
<dbReference type="GeneID" id="13886286"/>
<accession>H2ANV2</accession>
<dbReference type="Proteomes" id="UP000005220">
    <property type="component" value="Chromosome 1"/>
</dbReference>
<reference evidence="2 3" key="1">
    <citation type="journal article" date="2011" name="Proc. Natl. Acad. Sci. U.S.A.">
        <title>Evolutionary erosion of yeast sex chromosomes by mating-type switching accidents.</title>
        <authorList>
            <person name="Gordon J.L."/>
            <person name="Armisen D."/>
            <person name="Proux-Wera E."/>
            <person name="Oheigeartaigh S.S."/>
            <person name="Byrne K.P."/>
            <person name="Wolfe K.H."/>
        </authorList>
    </citation>
    <scope>NUCLEOTIDE SEQUENCE [LARGE SCALE GENOMIC DNA]</scope>
    <source>
        <strain evidence="3">ATCC 22294 / BCRC 22015 / CBS 2517 / CECT 1963 / NBRC 1671 / NRRL Y-8276</strain>
    </source>
</reference>
<protein>
    <recommendedName>
        <fullName evidence="1">Glutaredoxin domain-containing protein</fullName>
    </recommendedName>
</protein>